<proteinExistence type="predicted"/>
<evidence type="ECO:0008006" key="3">
    <source>
        <dbReference type="Google" id="ProtNLM"/>
    </source>
</evidence>
<gene>
    <name evidence="1" type="ORF">AX660_01445</name>
</gene>
<evidence type="ECO:0000313" key="1">
    <source>
        <dbReference type="EMBL" id="KXI27194.1"/>
    </source>
</evidence>
<dbReference type="STRING" id="1799789.AX660_01445"/>
<dbReference type="InterPro" id="IPR021284">
    <property type="entry name" value="DUF2750"/>
</dbReference>
<dbReference type="Proteomes" id="UP000070299">
    <property type="component" value="Unassembled WGS sequence"/>
</dbReference>
<protein>
    <recommendedName>
        <fullName evidence="3">DUF2750 domain-containing protein</fullName>
    </recommendedName>
</protein>
<sequence length="121" mass="13947">MDNNTTHFDTFIATVKLTQQLWALHDKASDGWVILDSINFEDTDVMPLWSSEELAKSHCTDEWQGYAPVKISVADWLEFWVEDLAEDNVMIGVDWQGDEYLEVELAEFSQKVAEIEAFKKS</sequence>
<name>A0A148KLJ5_9ALTE</name>
<organism evidence="1 2">
    <name type="scientific">Paraglaciecola hydrolytica</name>
    <dbReference type="NCBI Taxonomy" id="1799789"/>
    <lineage>
        <taxon>Bacteria</taxon>
        <taxon>Pseudomonadati</taxon>
        <taxon>Pseudomonadota</taxon>
        <taxon>Gammaproteobacteria</taxon>
        <taxon>Alteromonadales</taxon>
        <taxon>Alteromonadaceae</taxon>
        <taxon>Paraglaciecola</taxon>
    </lineage>
</organism>
<accession>A0A148KLJ5</accession>
<dbReference type="AlphaFoldDB" id="A0A148KLJ5"/>
<comment type="caution">
    <text evidence="1">The sequence shown here is derived from an EMBL/GenBank/DDBJ whole genome shotgun (WGS) entry which is preliminary data.</text>
</comment>
<dbReference type="RefSeq" id="WP_068381702.1">
    <property type="nucleotide sequence ID" value="NZ_LSNE01000015.1"/>
</dbReference>
<reference evidence="2" key="1">
    <citation type="submission" date="2016-02" db="EMBL/GenBank/DDBJ databases">
        <authorList>
            <person name="Schultz-Johansen M."/>
            <person name="Glaring M.A."/>
            <person name="Bech P.K."/>
            <person name="Stougaard P."/>
        </authorList>
    </citation>
    <scope>NUCLEOTIDE SEQUENCE [LARGE SCALE GENOMIC DNA]</scope>
    <source>
        <strain evidence="2">S66</strain>
    </source>
</reference>
<keyword evidence="2" id="KW-1185">Reference proteome</keyword>
<evidence type="ECO:0000313" key="2">
    <source>
        <dbReference type="Proteomes" id="UP000070299"/>
    </source>
</evidence>
<dbReference type="Pfam" id="PF11042">
    <property type="entry name" value="DUF2750"/>
    <property type="match status" value="1"/>
</dbReference>
<dbReference type="OrthoDB" id="5916942at2"/>
<dbReference type="EMBL" id="LSNE01000015">
    <property type="protein sequence ID" value="KXI27194.1"/>
    <property type="molecule type" value="Genomic_DNA"/>
</dbReference>